<protein>
    <submittedName>
        <fullName evidence="1">Uncharacterized protein</fullName>
    </submittedName>
</protein>
<sequence>MALKNYISLVFHSEDNAVDFSFTWLISTLAFGYLVYQVLNAEWNISPFHPLGHIPGPRLAAATYLPEFYYDVIKFGQYTKKIQQFHEIYGPIIRISPNEVHCNDVRFADEIYPLGGRKRDKPLHQVRDSGAVANIMPGCVYGHNELALTAHEVLEENSSNRFLMASITGTELPFPVHGGYVHIDDLADVHLKVLRLAPGPESISNFGASVDIDYSGTFGHVKKAFPKAVADGTLKRGNMPTLPISYDSSETEKALGIKFRPFEDAVVDTARQYLEKLGKELA</sequence>
<evidence type="ECO:0000313" key="1">
    <source>
        <dbReference type="EMBL" id="KAE8409001.1"/>
    </source>
</evidence>
<dbReference type="Gene3D" id="3.40.50.720">
    <property type="entry name" value="NAD(P)-binding Rossmann-like Domain"/>
    <property type="match status" value="1"/>
</dbReference>
<dbReference type="OrthoDB" id="2735536at2759"/>
<dbReference type="RefSeq" id="XP_031946320.1">
    <property type="nucleotide sequence ID" value="XM_032086067.1"/>
</dbReference>
<reference evidence="1 2" key="1">
    <citation type="submission" date="2019-04" db="EMBL/GenBank/DDBJ databases">
        <authorList>
            <consortium name="DOE Joint Genome Institute"/>
            <person name="Mondo S."/>
            <person name="Kjaerbolling I."/>
            <person name="Vesth T."/>
            <person name="Frisvad J.C."/>
            <person name="Nybo J.L."/>
            <person name="Theobald S."/>
            <person name="Kildgaard S."/>
            <person name="Isbrandt T."/>
            <person name="Kuo A."/>
            <person name="Sato A."/>
            <person name="Lyhne E.K."/>
            <person name="Kogle M.E."/>
            <person name="Wiebenga A."/>
            <person name="Kun R.S."/>
            <person name="Lubbers R.J."/>
            <person name="Makela M.R."/>
            <person name="Barry K."/>
            <person name="Chovatia M."/>
            <person name="Clum A."/>
            <person name="Daum C."/>
            <person name="Haridas S."/>
            <person name="He G."/>
            <person name="LaButti K."/>
            <person name="Lipzen A."/>
            <person name="Riley R."/>
            <person name="Salamov A."/>
            <person name="Simmons B.A."/>
            <person name="Magnuson J.K."/>
            <person name="Henrissat B."/>
            <person name="Mortensen U.H."/>
            <person name="Larsen T.O."/>
            <person name="Devries R.P."/>
            <person name="Grigoriev I.V."/>
            <person name="Machida M."/>
            <person name="Baker S.E."/>
            <person name="Andersen M.R."/>
            <person name="Cantor M.N."/>
            <person name="Hua S.X."/>
        </authorList>
    </citation>
    <scope>NUCLEOTIDE SEQUENCE [LARGE SCALE GENOMIC DNA]</scope>
    <source>
        <strain evidence="1 2">CBS 119388</strain>
    </source>
</reference>
<dbReference type="EMBL" id="ML736741">
    <property type="protein sequence ID" value="KAE8409001.1"/>
    <property type="molecule type" value="Genomic_DNA"/>
</dbReference>
<accession>A0A5N7DRC4</accession>
<dbReference type="Proteomes" id="UP000325579">
    <property type="component" value="Unassembled WGS sequence"/>
</dbReference>
<name>A0A5N7DRC4_9EURO</name>
<dbReference type="SUPFAM" id="SSF51735">
    <property type="entry name" value="NAD(P)-binding Rossmann-fold domains"/>
    <property type="match status" value="1"/>
</dbReference>
<dbReference type="InterPro" id="IPR036291">
    <property type="entry name" value="NAD(P)-bd_dom_sf"/>
</dbReference>
<organism evidence="1 2">
    <name type="scientific">Aspergillus pseudonomiae</name>
    <dbReference type="NCBI Taxonomy" id="1506151"/>
    <lineage>
        <taxon>Eukaryota</taxon>
        <taxon>Fungi</taxon>
        <taxon>Dikarya</taxon>
        <taxon>Ascomycota</taxon>
        <taxon>Pezizomycotina</taxon>
        <taxon>Eurotiomycetes</taxon>
        <taxon>Eurotiomycetidae</taxon>
        <taxon>Eurotiales</taxon>
        <taxon>Aspergillaceae</taxon>
        <taxon>Aspergillus</taxon>
        <taxon>Aspergillus subgen. Circumdati</taxon>
    </lineage>
</organism>
<gene>
    <name evidence="1" type="ORF">BDV37DRAFT_278510</name>
</gene>
<dbReference type="AlphaFoldDB" id="A0A5N7DRC4"/>
<evidence type="ECO:0000313" key="2">
    <source>
        <dbReference type="Proteomes" id="UP000325579"/>
    </source>
</evidence>
<dbReference type="GeneID" id="43670758"/>
<accession>A0A5N6IIX2</accession>
<keyword evidence="2" id="KW-1185">Reference proteome</keyword>
<proteinExistence type="predicted"/>